<dbReference type="SUPFAM" id="SSF81383">
    <property type="entry name" value="F-box domain"/>
    <property type="match status" value="2"/>
</dbReference>
<reference evidence="3" key="1">
    <citation type="journal article" date="2008" name="Nat. Genet.">
        <title>The Pristionchus pacificus genome provides a unique perspective on nematode lifestyle and parasitism.</title>
        <authorList>
            <person name="Dieterich C."/>
            <person name="Clifton S.W."/>
            <person name="Schuster L.N."/>
            <person name="Chinwalla A."/>
            <person name="Delehaunty K."/>
            <person name="Dinkelacker I."/>
            <person name="Fulton L."/>
            <person name="Fulton R."/>
            <person name="Godfrey J."/>
            <person name="Minx P."/>
            <person name="Mitreva M."/>
            <person name="Roeseler W."/>
            <person name="Tian H."/>
            <person name="Witte H."/>
            <person name="Yang S.P."/>
            <person name="Wilson R.K."/>
            <person name="Sommer R.J."/>
        </authorList>
    </citation>
    <scope>NUCLEOTIDE SEQUENCE [LARGE SCALE GENOMIC DNA]</scope>
    <source>
        <strain evidence="3">PS312</strain>
    </source>
</reference>
<dbReference type="SMART" id="SM00256">
    <property type="entry name" value="FBOX"/>
    <property type="match status" value="2"/>
</dbReference>
<keyword evidence="3" id="KW-1185">Reference proteome</keyword>
<reference evidence="2" key="2">
    <citation type="submission" date="2022-06" db="UniProtKB">
        <authorList>
            <consortium name="EnsemblMetazoa"/>
        </authorList>
    </citation>
    <scope>IDENTIFICATION</scope>
    <source>
        <strain evidence="2">PS312</strain>
    </source>
</reference>
<proteinExistence type="predicted"/>
<evidence type="ECO:0000259" key="1">
    <source>
        <dbReference type="PROSITE" id="PS50181"/>
    </source>
</evidence>
<dbReference type="EnsemblMetazoa" id="PPA19221.1">
    <property type="protein sequence ID" value="PPA19221.1"/>
    <property type="gene ID" value="WBGene00108775"/>
</dbReference>
<gene>
    <name evidence="2" type="primary">WBGene00108775</name>
</gene>
<organism evidence="2 3">
    <name type="scientific">Pristionchus pacificus</name>
    <name type="common">Parasitic nematode worm</name>
    <dbReference type="NCBI Taxonomy" id="54126"/>
    <lineage>
        <taxon>Eukaryota</taxon>
        <taxon>Metazoa</taxon>
        <taxon>Ecdysozoa</taxon>
        <taxon>Nematoda</taxon>
        <taxon>Chromadorea</taxon>
        <taxon>Rhabditida</taxon>
        <taxon>Rhabditina</taxon>
        <taxon>Diplogasteromorpha</taxon>
        <taxon>Diplogasteroidea</taxon>
        <taxon>Neodiplogasteridae</taxon>
        <taxon>Pristionchus</taxon>
    </lineage>
</organism>
<name>A0A8R1YFF8_PRIPA</name>
<feature type="domain" description="F-box" evidence="1">
    <location>
        <begin position="26"/>
        <end position="72"/>
    </location>
</feature>
<feature type="domain" description="F-box" evidence="1">
    <location>
        <begin position="375"/>
        <end position="414"/>
    </location>
</feature>
<dbReference type="CDD" id="cd09917">
    <property type="entry name" value="F-box_SF"/>
    <property type="match status" value="1"/>
</dbReference>
<dbReference type="AlphaFoldDB" id="A0A8R1YFF8"/>
<dbReference type="Pfam" id="PF00646">
    <property type="entry name" value="F-box"/>
    <property type="match status" value="2"/>
</dbReference>
<dbReference type="Proteomes" id="UP000005239">
    <property type="component" value="Unassembled WGS sequence"/>
</dbReference>
<evidence type="ECO:0000313" key="2">
    <source>
        <dbReference type="EnsemblMetazoa" id="PPA19221.1"/>
    </source>
</evidence>
<accession>A0A8R1YFF8</accession>
<dbReference type="PROSITE" id="PS50181">
    <property type="entry name" value="FBOX"/>
    <property type="match status" value="2"/>
</dbReference>
<evidence type="ECO:0000313" key="3">
    <source>
        <dbReference type="Proteomes" id="UP000005239"/>
    </source>
</evidence>
<sequence>MLRCWRKDKENAGNELCDIALGPDTRTNIDSLPDDVIWHILTFVDILYLDNLRLISPRWNAIVNYFRLRQGLDSVKQGRSDGGDSGRCSDVIWRILSFSEERDLDNIRLISPQWNKVVVEYRKSANLIPHRTIWWTIRRKRPPQRSQKQQYKQRKCFVGFSETDSEQLAKYDTIIPNLSQPASTIFQRRRHFDQLTIFQPEVTKASKSLFESGKTSDSPTDSDVIRGINSAMEGVTIDAIEFFRVPFFEKDRSNIIDMVRAHHTRSIELCSEHAVMENLGSFFTSLAEACVKTIKLKALKNEPFLGQPICFWEQSALEWSRSSPFEFTTALIVGSIFDIVLVKATQTDSLYYPDDTLKRKESPAEEQCCVARPTPVNIDTLPGDVIWRILSFVDPLYLDNLLLISPRWNVIVSQFRLQPGVHPARHVTWFGYERVPKTLSEKIWDWFMLVGRPTDNDKIRWTRNAIGFSKDDTKQQARFRTRILYDDKVNKDLNLTSVIEQTLYGRFSSREFAWGRASRFFRGCGTVDQLIVMASSVSDLAGFLRGISGAMSGVSIGHISLYYVKVDKHARAALLEMCQGRAPFLGQHSAFWEESAIEWSRTSPFEFTPTLMILSIIDLLLSLVADPLLNFKTGKDRCYVARAQDKRISTLCQEVTWFGHERNSDREEKFRGRWRVWDRLWDLWDGIPGWLYVEDGQWFEHKVHWRRNAVGFSKSDSDYQARSFGRLNGRDLHYDKASNDLHLTSVLESSLYGKISSRLALPVGHNEIDHRPRWISQRHQRRDEGRSDRQSLALPLCFEHPVGPARDGPCARDHIDRIYLVYSALMIIVPSSLHWQKQEFRPVTIHNIFCDYPGCQSPKCFEYLGKTETDWQQQAAEWSESSPFTWTISETMHRTGPSCMLHLQAKPRC</sequence>
<dbReference type="InterPro" id="IPR001810">
    <property type="entry name" value="F-box_dom"/>
</dbReference>
<protein>
    <recommendedName>
        <fullName evidence="1">F-box domain-containing protein</fullName>
    </recommendedName>
</protein>
<dbReference type="InterPro" id="IPR036047">
    <property type="entry name" value="F-box-like_dom_sf"/>
</dbReference>